<sequence>MEKHIGQQNMPSYFPFMHSFHRPSQIFLAFLSLHPPVAKPTKYKPNSYFSSLDRLITLTMNIFSAE</sequence>
<dbReference type="EMBL" id="CAMGYJ010000004">
    <property type="protein sequence ID" value="CAI0397540.1"/>
    <property type="molecule type" value="Genomic_DNA"/>
</dbReference>
<comment type="caution">
    <text evidence="1">The sequence shown here is derived from an EMBL/GenBank/DDBJ whole genome shotgun (WGS) entry which is preliminary data.</text>
</comment>
<protein>
    <submittedName>
        <fullName evidence="1">Uncharacterized protein</fullName>
    </submittedName>
</protein>
<name>A0AAV0IJ19_9ROSI</name>
<evidence type="ECO:0000313" key="1">
    <source>
        <dbReference type="EMBL" id="CAI0397540.1"/>
    </source>
</evidence>
<dbReference type="AlphaFoldDB" id="A0AAV0IJ19"/>
<keyword evidence="2" id="KW-1185">Reference proteome</keyword>
<dbReference type="Proteomes" id="UP001154282">
    <property type="component" value="Unassembled WGS sequence"/>
</dbReference>
<proteinExistence type="predicted"/>
<organism evidence="1 2">
    <name type="scientific">Linum tenue</name>
    <dbReference type="NCBI Taxonomy" id="586396"/>
    <lineage>
        <taxon>Eukaryota</taxon>
        <taxon>Viridiplantae</taxon>
        <taxon>Streptophyta</taxon>
        <taxon>Embryophyta</taxon>
        <taxon>Tracheophyta</taxon>
        <taxon>Spermatophyta</taxon>
        <taxon>Magnoliopsida</taxon>
        <taxon>eudicotyledons</taxon>
        <taxon>Gunneridae</taxon>
        <taxon>Pentapetalae</taxon>
        <taxon>rosids</taxon>
        <taxon>fabids</taxon>
        <taxon>Malpighiales</taxon>
        <taxon>Linaceae</taxon>
        <taxon>Linum</taxon>
    </lineage>
</organism>
<accession>A0AAV0IJ19</accession>
<reference evidence="1" key="1">
    <citation type="submission" date="2022-08" db="EMBL/GenBank/DDBJ databases">
        <authorList>
            <person name="Gutierrez-Valencia J."/>
        </authorList>
    </citation>
    <scope>NUCLEOTIDE SEQUENCE</scope>
</reference>
<evidence type="ECO:0000313" key="2">
    <source>
        <dbReference type="Proteomes" id="UP001154282"/>
    </source>
</evidence>
<gene>
    <name evidence="1" type="ORF">LITE_LOCUS9577</name>
</gene>